<dbReference type="InParanoid" id="Q8MNU2"/>
<feature type="compositionally biased region" description="Polar residues" evidence="1">
    <location>
        <begin position="85"/>
        <end position="94"/>
    </location>
</feature>
<evidence type="ECO:0000313" key="4">
    <source>
        <dbReference type="WormBase" id="C56G2.9"/>
    </source>
</evidence>
<dbReference type="GeneID" id="266886"/>
<feature type="region of interest" description="Disordered" evidence="1">
    <location>
        <begin position="1"/>
        <end position="104"/>
    </location>
</feature>
<gene>
    <name evidence="2 4" type="ORF">C56G2.9</name>
    <name evidence="2" type="ORF">CELE_C56G2.9</name>
</gene>
<feature type="compositionally biased region" description="Basic and acidic residues" evidence="1">
    <location>
        <begin position="7"/>
        <end position="19"/>
    </location>
</feature>
<protein>
    <submittedName>
        <fullName evidence="2">DUF4604 domain-containing protein</fullName>
    </submittedName>
</protein>
<evidence type="ECO:0000256" key="1">
    <source>
        <dbReference type="SAM" id="MobiDB-lite"/>
    </source>
</evidence>
<dbReference type="PaxDb" id="6239-C56G2.9"/>
<dbReference type="AlphaFoldDB" id="Q8MNU2"/>
<dbReference type="WormBase" id="C56G2.9">
    <property type="protein sequence ID" value="CE43719"/>
    <property type="gene ID" value="WBGene00016982"/>
</dbReference>
<keyword evidence="3" id="KW-1185">Reference proteome</keyword>
<dbReference type="AGR" id="WB:WBGene00016982"/>
<feature type="region of interest" description="Disordered" evidence="1">
    <location>
        <begin position="128"/>
        <end position="176"/>
    </location>
</feature>
<dbReference type="OrthoDB" id="5865302at2759"/>
<proteinExistence type="predicted"/>
<dbReference type="FunCoup" id="Q8MNU2">
    <property type="interactions" value="450"/>
</dbReference>
<dbReference type="Proteomes" id="UP000001940">
    <property type="component" value="Chromosome III"/>
</dbReference>
<feature type="compositionally biased region" description="Basic and acidic residues" evidence="1">
    <location>
        <begin position="26"/>
        <end position="53"/>
    </location>
</feature>
<evidence type="ECO:0000313" key="2">
    <source>
        <dbReference type="EMBL" id="CCD66343.1"/>
    </source>
</evidence>
<dbReference type="OMA" id="ATMMCNI"/>
<dbReference type="RefSeq" id="NP_741189.2">
    <property type="nucleotide sequence ID" value="NM_171162.3"/>
</dbReference>
<dbReference type="eggNOG" id="KOG3037">
    <property type="taxonomic scope" value="Eukaryota"/>
</dbReference>
<dbReference type="UCSC" id="C56G2.9">
    <property type="organism name" value="c. elegans"/>
</dbReference>
<dbReference type="EMBL" id="BX284603">
    <property type="protein sequence ID" value="CCD66343.1"/>
    <property type="molecule type" value="Genomic_DNA"/>
</dbReference>
<evidence type="ECO:0000313" key="3">
    <source>
        <dbReference type="Proteomes" id="UP000001940"/>
    </source>
</evidence>
<dbReference type="Bgee" id="WBGene00016982">
    <property type="expression patterns" value="Expressed in larva and 3 other cell types or tissues"/>
</dbReference>
<dbReference type="CTD" id="266886"/>
<dbReference type="HOGENOM" id="CLU_1541535_0_0_1"/>
<sequence length="176" mass="19607">MFSEHKKKQEEAKRTEKNGELIFDDLDAKTRDLKLSDQAKNDKKYMSEMETKNPKRKSIKKSDQKPSTMSLNVGKGGVEKEKETISSQRSNSLESPGLGSPQNVGLGIFEAATMMRNIVDITTDSTTMKTGKTKTLKSKESKTSLGSASGPFSQMKEAQEMKKKSKNSFELDDIDN</sequence>
<dbReference type="KEGG" id="cel:CELE_C56G2.9"/>
<organism evidence="2 3">
    <name type="scientific">Caenorhabditis elegans</name>
    <dbReference type="NCBI Taxonomy" id="6239"/>
    <lineage>
        <taxon>Eukaryota</taxon>
        <taxon>Metazoa</taxon>
        <taxon>Ecdysozoa</taxon>
        <taxon>Nematoda</taxon>
        <taxon>Chromadorea</taxon>
        <taxon>Rhabditida</taxon>
        <taxon>Rhabditina</taxon>
        <taxon>Rhabditomorpha</taxon>
        <taxon>Rhabditoidea</taxon>
        <taxon>Rhabditidae</taxon>
        <taxon>Peloderinae</taxon>
        <taxon>Caenorhabditis</taxon>
    </lineage>
</organism>
<reference evidence="2 3" key="1">
    <citation type="journal article" date="1998" name="Science">
        <title>Genome sequence of the nematode C. elegans: a platform for investigating biology.</title>
        <authorList>
            <consortium name="The C. elegans sequencing consortium"/>
            <person name="Sulson J.E."/>
            <person name="Waterston R."/>
        </authorList>
    </citation>
    <scope>NUCLEOTIDE SEQUENCE [LARGE SCALE GENOMIC DNA]</scope>
    <source>
        <strain evidence="2 3">Bristol N2</strain>
    </source>
</reference>
<dbReference type="STRING" id="6239.C56G2.9.1"/>
<accession>Q8MNU2</accession>
<name>Q8MNU2_CAEEL</name>